<dbReference type="GeneID" id="111109044"/>
<dbReference type="Proteomes" id="UP000694844">
    <property type="component" value="Chromosome 8"/>
</dbReference>
<organism evidence="2 3">
    <name type="scientific">Crassostrea virginica</name>
    <name type="common">Eastern oyster</name>
    <dbReference type="NCBI Taxonomy" id="6565"/>
    <lineage>
        <taxon>Eukaryota</taxon>
        <taxon>Metazoa</taxon>
        <taxon>Spiralia</taxon>
        <taxon>Lophotrochozoa</taxon>
        <taxon>Mollusca</taxon>
        <taxon>Bivalvia</taxon>
        <taxon>Autobranchia</taxon>
        <taxon>Pteriomorphia</taxon>
        <taxon>Ostreida</taxon>
        <taxon>Ostreoidea</taxon>
        <taxon>Ostreidae</taxon>
        <taxon>Crassostrea</taxon>
    </lineage>
</organism>
<dbReference type="KEGG" id="cvn:111109044"/>
<evidence type="ECO:0000313" key="2">
    <source>
        <dbReference type="Proteomes" id="UP000694844"/>
    </source>
</evidence>
<feature type="compositionally biased region" description="Pro residues" evidence="1">
    <location>
        <begin position="1"/>
        <end position="17"/>
    </location>
</feature>
<dbReference type="AlphaFoldDB" id="A0A8B8BDI6"/>
<proteinExistence type="predicted"/>
<dbReference type="RefSeq" id="XP_022300839.1">
    <property type="nucleotide sequence ID" value="XM_022445131.1"/>
</dbReference>
<gene>
    <name evidence="3" type="primary">LOC111109044</name>
</gene>
<protein>
    <submittedName>
        <fullName evidence="3">B3-hordein-like</fullName>
    </submittedName>
</protein>
<evidence type="ECO:0000313" key="3">
    <source>
        <dbReference type="RefSeq" id="XP_022300839.1"/>
    </source>
</evidence>
<sequence length="376" mass="42678">MYYPQPTQPIPPPPPQSMPIAPQPQAYQPPPSQWPQQYMYPPYPYTYPVGMPMPMPYPYISHCWGPTPMCYPQMPYMQPIPQMPPQQLQQQVPQMQQPYIHQQPQQLPQQQIPQLQASQQMQLQCQQVPQHIQQQQQTPFQQLQPQQIPLQQPKPLQIQPIQQQPVQHIPEHVQAQPCINSAQQQPHQVRLQSQQQRSADTQTMVAQCIARATVYAGNPVSTMSRETNPLYADHSEQNHDLLGAPSTTLSLKTSAQFPLHDSNYGLINSQNELESHDMVLVSLNFTDQQETGRELVNTTCFASDSVIESAPEVDVNNASEGDRQNGATKVAWGAAIRDFPLMCLVEAFLDASFRLFTPSGLPLENKCWSVPWILII</sequence>
<keyword evidence="2" id="KW-1185">Reference proteome</keyword>
<evidence type="ECO:0000256" key="1">
    <source>
        <dbReference type="SAM" id="MobiDB-lite"/>
    </source>
</evidence>
<feature type="region of interest" description="Disordered" evidence="1">
    <location>
        <begin position="1"/>
        <end position="31"/>
    </location>
</feature>
<accession>A0A8B8BDI6</accession>
<name>A0A8B8BDI6_CRAVI</name>
<reference evidence="3" key="1">
    <citation type="submission" date="2025-08" db="UniProtKB">
        <authorList>
            <consortium name="RefSeq"/>
        </authorList>
    </citation>
    <scope>IDENTIFICATION</scope>
    <source>
        <tissue evidence="3">Whole sample</tissue>
    </source>
</reference>